<evidence type="ECO:0000259" key="14">
    <source>
        <dbReference type="Pfam" id="PF00136"/>
    </source>
</evidence>
<keyword evidence="8 13" id="KW-0239">DNA-directed DNA polymerase</keyword>
<reference evidence="19 20" key="1">
    <citation type="submission" date="2024-05" db="EMBL/GenBank/DDBJ databases">
        <title>Genetic variation in Jamaican populations of the coffee berry borer (Hypothenemus hampei).</title>
        <authorList>
            <person name="Errbii M."/>
            <person name="Myrie A."/>
        </authorList>
    </citation>
    <scope>NUCLEOTIDE SEQUENCE [LARGE SCALE GENOMIC DNA]</scope>
    <source>
        <strain evidence="19">JA-Hopewell-2020-01-JO</strain>
        <tissue evidence="19">Whole body</tissue>
    </source>
</reference>
<dbReference type="InterPro" id="IPR036397">
    <property type="entry name" value="RNaseH_sf"/>
</dbReference>
<dbReference type="GO" id="GO:0003887">
    <property type="term" value="F:DNA-directed DNA polymerase activity"/>
    <property type="evidence" value="ECO:0007669"/>
    <property type="project" value="UniProtKB-KW"/>
</dbReference>
<dbReference type="GO" id="GO:0051539">
    <property type="term" value="F:4 iron, 4 sulfur cluster binding"/>
    <property type="evidence" value="ECO:0007669"/>
    <property type="project" value="UniProtKB-KW"/>
</dbReference>
<organism evidence="19 20">
    <name type="scientific">Hypothenemus hampei</name>
    <name type="common">Coffee berry borer</name>
    <dbReference type="NCBI Taxonomy" id="57062"/>
    <lineage>
        <taxon>Eukaryota</taxon>
        <taxon>Metazoa</taxon>
        <taxon>Ecdysozoa</taxon>
        <taxon>Arthropoda</taxon>
        <taxon>Hexapoda</taxon>
        <taxon>Insecta</taxon>
        <taxon>Pterygota</taxon>
        <taxon>Neoptera</taxon>
        <taxon>Endopterygota</taxon>
        <taxon>Coleoptera</taxon>
        <taxon>Polyphaga</taxon>
        <taxon>Cucujiformia</taxon>
        <taxon>Curculionidae</taxon>
        <taxon>Scolytinae</taxon>
        <taxon>Hypothenemus</taxon>
    </lineage>
</organism>
<dbReference type="Gene3D" id="3.30.342.10">
    <property type="entry name" value="DNA Polymerase, chain B, domain 1"/>
    <property type="match status" value="1"/>
</dbReference>
<dbReference type="SUPFAM" id="SSF53098">
    <property type="entry name" value="Ribonuclease H-like"/>
    <property type="match status" value="1"/>
</dbReference>
<feature type="domain" description="C4-type zinc-finger of DNA polymerase delta" evidence="16">
    <location>
        <begin position="1642"/>
        <end position="1710"/>
    </location>
</feature>
<feature type="domain" description="DNA-directed DNA polymerase family B multifunctional" evidence="14">
    <location>
        <begin position="1149"/>
        <end position="1601"/>
    </location>
</feature>
<dbReference type="Gene3D" id="3.30.420.10">
    <property type="entry name" value="Ribonuclease H-like superfamily/Ribonuclease H"/>
    <property type="match status" value="1"/>
</dbReference>
<dbReference type="PRINTS" id="PR00106">
    <property type="entry name" value="DNAPOLB"/>
</dbReference>
<dbReference type="CDD" id="cd05778">
    <property type="entry name" value="DNA_polB_zeta_exo"/>
    <property type="match status" value="1"/>
</dbReference>
<protein>
    <recommendedName>
        <fullName evidence="13">DNA polymerase</fullName>
        <ecNumber evidence="13">2.7.7.7</ecNumber>
    </recommendedName>
</protein>
<dbReference type="InterPro" id="IPR056447">
    <property type="entry name" value="REV3_N"/>
</dbReference>
<evidence type="ECO:0000256" key="12">
    <source>
        <dbReference type="ARBA" id="ARBA00049244"/>
    </source>
</evidence>
<feature type="domain" description="DNA polymerase delta/zeta catalytic subunit N-terminal" evidence="17">
    <location>
        <begin position="59"/>
        <end position="135"/>
    </location>
</feature>
<evidence type="ECO:0000259" key="17">
    <source>
        <dbReference type="Pfam" id="PF24055"/>
    </source>
</evidence>
<evidence type="ECO:0000256" key="8">
    <source>
        <dbReference type="ARBA" id="ARBA00022932"/>
    </source>
</evidence>
<dbReference type="GO" id="GO:0003677">
    <property type="term" value="F:DNA binding"/>
    <property type="evidence" value="ECO:0007669"/>
    <property type="project" value="UniProtKB-KW"/>
</dbReference>
<dbReference type="GO" id="GO:0005634">
    <property type="term" value="C:nucleus"/>
    <property type="evidence" value="ECO:0007669"/>
    <property type="project" value="UniProtKB-SubCell"/>
</dbReference>
<dbReference type="FunFam" id="3.30.420.10:FF:000024">
    <property type="entry name" value="DNA polymerase zeta catalytic subunit"/>
    <property type="match status" value="1"/>
</dbReference>
<proteinExistence type="inferred from homology"/>
<evidence type="ECO:0000256" key="1">
    <source>
        <dbReference type="ARBA" id="ARBA00001966"/>
    </source>
</evidence>
<evidence type="ECO:0000259" key="15">
    <source>
        <dbReference type="Pfam" id="PF03104"/>
    </source>
</evidence>
<keyword evidence="20" id="KW-1185">Reference proteome</keyword>
<dbReference type="CDD" id="cd05534">
    <property type="entry name" value="POLBc_zeta"/>
    <property type="match status" value="1"/>
</dbReference>
<keyword evidence="7 13" id="KW-0862">Zinc</keyword>
<dbReference type="Proteomes" id="UP001566132">
    <property type="component" value="Unassembled WGS sequence"/>
</dbReference>
<dbReference type="Pfam" id="PF24065">
    <property type="entry name" value="REV3_N"/>
    <property type="match status" value="1"/>
</dbReference>
<dbReference type="InterPro" id="IPR006133">
    <property type="entry name" value="DNA-dir_DNA_pol_B_exonuc"/>
</dbReference>
<keyword evidence="3 13" id="KW-0808">Transferase</keyword>
<dbReference type="InterPro" id="IPR006172">
    <property type="entry name" value="DNA-dir_DNA_pol_B"/>
</dbReference>
<evidence type="ECO:0000313" key="20">
    <source>
        <dbReference type="Proteomes" id="UP001566132"/>
    </source>
</evidence>
<dbReference type="GO" id="GO:0008270">
    <property type="term" value="F:zinc ion binding"/>
    <property type="evidence" value="ECO:0007669"/>
    <property type="project" value="UniProtKB-KW"/>
</dbReference>
<sequence length="1734" mass="198086">MSQNTRIRIVVLDHYMSHPISGLDPVYSESRSSPVNQVPVLRCFGITDNGKKICVHIHGAFPYLYVPYGGQEPPEELMCRLASALDKAINVSFNQSRSVGQHVYKISLVSGIPMYGYHARHHQFFKIFLYNPRLVTKVSRLLLNGQILEQQFQPYEAHLNFTLQFMIDYNLHGMSFMEVSEISFRTKSDEKTSICELEADIKSDSIINRIEGVMAVNPGLQALWEDEKHRNRMKDKSSQLGDFLKIEIFNGPPTSSHEIFKMALGERLKITLLDNSNTNDSQSVYPAETPKDSHLLDASLVAFHSTPSLDDTVQLENLTLTQDVTFDEDVCEFMRILEEMADEKAREEDDCILSQVTVDEEIQDDEPDLNMTLENDISIPQIDGNSDISTAKKPKCILRRAQHDIVEEIMRLARFRLKRLENRQRIEKMTEFAIKQESRLKQILQENTPRFKAVPYKRCRKKKPLKVNTILKSLAQLSENYISPDLEILVKTPLEKWLLQYDGRPHARVLKLLPSFVLRLKPQYELNMNMSQLQHQIFRLDRLNIPKCYKDLIIKVKRFDCTETDEENWLNNVNLKQKILNTTDCNKNVLENKEKICDKKSQRASNFTMTLRYDSNPLRILNCDGACDSSSDEEDAITSKLKTFKENPTKFTPLKITVTRSPRIPTDSGYGISMASTSHLDMQFNETKIEEFLSCTYSDKSSQKHELLQQSIQKKSPNYSVILKPRIEAPTIFQVMETISKYEIPQAQVQEPFYSNPEDYTGVVEVGHRVLRIPSKTTAHLQEFGSKFNGLREYREKIHGGYDKALDSLHCPNKSAIICPVEKPPSRYDIHSWLKSEKYLNEPPLLKSKPHKIYVPNLQGSDDEDLEASPCSLTPLSGYLGTLSGESTRSGLISGVSKNDTFGFDSSVRDLQAARSSPVYQYLTTMVLELHVCTRNNLKPDPKLDPICAIFYSIFNDVPEHDNRKLRGLIAVKPKGNLIMPYNTDQVNLVDNEETLIQASIELVKNYDPDILAGFEIEMLSWGYLVDRALILGVPLLDLLGRCPGTNKKAPPHDLETGIVGRVVLNVWRIMRHEASLQSYTLESVSYHLLHKRVPNYDFKTLTYWWESSLNVNRTIRYYLQRVDLQLELFDKLDFINRTSELARVFGIQFYEVLSRGSQFRVESMMLRLAKPQNYVPVSPDERQRAEMKAPEFLPLILEPDSRLYCDPVIVLDFQSLYPSIIIAYNYCFTTCLGRIKNLGSNQPFEFGATQLKVPKKLLEKLQARDLINYSPCGVAFVKQKVREGILPRMLKEVLDTRLMVKNSMKENKKDDNLQKVLHSRQLALKLIANVTYGYTAANFSGRMCCVEVGDSVVAKGRETLQRAIALVEENASRFEAKVVYGDTDSLFVLVPGKTIAQAFEVGRKIAEAVTNDNPDPVKLKLEKVYQPCILQTKKRYVGYLYENPEDKPEFEAKGIETVRRDGCPAGAKMLEKCLMLLFETKDVSLIKRYVLKQFTKILSGRISVQDLTFAKEFRGRSGYRPGACVPALELARKWTIMDPRNEPRSGERVPYVIVNGPPGLPLIRLVRSPKDLLADPSLRPNAVYYITKVIIPPINRCFNLIGADLNTWLNEMPRKTVHYFPTITTSPTKSTISQYFVSKVCAACGTSTGTTGLCEGCGKDVQSTTLILMDKVKKWEENYSNVMLICESCSGQSNMVDCVSLDCPVMYRKHQTFHDLQQGTYMRELLNKHLFSF</sequence>
<dbReference type="PANTHER" id="PTHR45812:SF1">
    <property type="entry name" value="DNA POLYMERASE ZETA CATALYTIC SUBUNIT"/>
    <property type="match status" value="1"/>
</dbReference>
<dbReference type="Pfam" id="PF24055">
    <property type="entry name" value="POL3_N"/>
    <property type="match status" value="1"/>
</dbReference>
<dbReference type="GO" id="GO:0006281">
    <property type="term" value="P:DNA repair"/>
    <property type="evidence" value="ECO:0007669"/>
    <property type="project" value="UniProtKB-KW"/>
</dbReference>
<dbReference type="InterPro" id="IPR017964">
    <property type="entry name" value="DNA-dir_DNA_pol_B_CS"/>
</dbReference>
<feature type="domain" description="DNA-directed DNA polymerase family B exonuclease" evidence="15">
    <location>
        <begin position="906"/>
        <end position="1085"/>
    </location>
</feature>
<dbReference type="InterPro" id="IPR006134">
    <property type="entry name" value="DNA-dir_DNA_pol_B_multi_dom"/>
</dbReference>
<evidence type="ECO:0000256" key="13">
    <source>
        <dbReference type="RuleBase" id="RU000442"/>
    </source>
</evidence>
<evidence type="ECO:0000256" key="10">
    <source>
        <dbReference type="ARBA" id="ARBA00023014"/>
    </source>
</evidence>
<dbReference type="Gene3D" id="3.90.1600.10">
    <property type="entry name" value="Palm domain of DNA polymerase"/>
    <property type="match status" value="1"/>
</dbReference>
<evidence type="ECO:0000256" key="11">
    <source>
        <dbReference type="ARBA" id="ARBA00023204"/>
    </source>
</evidence>
<name>A0ABD1E041_HYPHA</name>
<evidence type="ECO:0000259" key="16">
    <source>
        <dbReference type="Pfam" id="PF14260"/>
    </source>
</evidence>
<evidence type="ECO:0000256" key="2">
    <source>
        <dbReference type="ARBA" id="ARBA00005755"/>
    </source>
</evidence>
<keyword evidence="13" id="KW-0235">DNA replication</keyword>
<dbReference type="InterPro" id="IPR023211">
    <property type="entry name" value="DNA_pol_palm_dom_sf"/>
</dbReference>
<feature type="domain" description="DNA polymerase zeta catalytic subunit N-terminal" evidence="18">
    <location>
        <begin position="6"/>
        <end position="58"/>
    </location>
</feature>
<dbReference type="PANTHER" id="PTHR45812">
    <property type="entry name" value="DNA POLYMERASE ZETA CATALYTIC SUBUNIT"/>
    <property type="match status" value="1"/>
</dbReference>
<accession>A0ABD1E041</accession>
<dbReference type="FunFam" id="1.10.132.60:FF:000005">
    <property type="entry name" value="Putative DNA polymerase zeta catalytic subunit"/>
    <property type="match status" value="1"/>
</dbReference>
<keyword evidence="11" id="KW-0234">DNA repair</keyword>
<dbReference type="InterPro" id="IPR030559">
    <property type="entry name" value="PolZ_Rev3"/>
</dbReference>
<dbReference type="PROSITE" id="PS00116">
    <property type="entry name" value="DNA_POLYMERASE_B"/>
    <property type="match status" value="1"/>
</dbReference>
<dbReference type="Gene3D" id="1.10.287.690">
    <property type="entry name" value="Helix hairpin bin"/>
    <property type="match status" value="1"/>
</dbReference>
<dbReference type="InterPro" id="IPR042087">
    <property type="entry name" value="DNA_pol_B_thumb"/>
</dbReference>
<dbReference type="SUPFAM" id="SSF56672">
    <property type="entry name" value="DNA/RNA polymerases"/>
    <property type="match status" value="1"/>
</dbReference>
<keyword evidence="13" id="KW-0238">DNA-binding</keyword>
<dbReference type="GO" id="GO:0042575">
    <property type="term" value="C:DNA polymerase complex"/>
    <property type="evidence" value="ECO:0007669"/>
    <property type="project" value="UniProtKB-ARBA"/>
</dbReference>
<keyword evidence="13" id="KW-0539">Nucleus</keyword>
<keyword evidence="6" id="KW-0227">DNA damage</keyword>
<dbReference type="Pfam" id="PF14260">
    <property type="entry name" value="zf-C4pol"/>
    <property type="match status" value="1"/>
</dbReference>
<keyword evidence="10 13" id="KW-0411">Iron-sulfur</keyword>
<comment type="cofactor">
    <cofactor evidence="1 13">
        <name>[4Fe-4S] cluster</name>
        <dbReference type="ChEBI" id="CHEBI:49883"/>
    </cofactor>
</comment>
<dbReference type="EC" id="2.7.7.7" evidence="13"/>
<comment type="catalytic activity">
    <reaction evidence="12 13">
        <text>DNA(n) + a 2'-deoxyribonucleoside 5'-triphosphate = DNA(n+1) + diphosphate</text>
        <dbReference type="Rhea" id="RHEA:22508"/>
        <dbReference type="Rhea" id="RHEA-COMP:17339"/>
        <dbReference type="Rhea" id="RHEA-COMP:17340"/>
        <dbReference type="ChEBI" id="CHEBI:33019"/>
        <dbReference type="ChEBI" id="CHEBI:61560"/>
        <dbReference type="ChEBI" id="CHEBI:173112"/>
        <dbReference type="EC" id="2.7.7.7"/>
    </reaction>
</comment>
<dbReference type="Pfam" id="PF00136">
    <property type="entry name" value="DNA_pol_B"/>
    <property type="match status" value="1"/>
</dbReference>
<dbReference type="EMBL" id="JBDJPC010000016">
    <property type="protein sequence ID" value="KAL1488019.1"/>
    <property type="molecule type" value="Genomic_DNA"/>
</dbReference>
<keyword evidence="5 13" id="KW-0479">Metal-binding</keyword>
<evidence type="ECO:0000256" key="3">
    <source>
        <dbReference type="ARBA" id="ARBA00022679"/>
    </source>
</evidence>
<dbReference type="FunFam" id="1.10.287.690:FF:000002">
    <property type="entry name" value="DNA polymerase zeta"/>
    <property type="match status" value="1"/>
</dbReference>
<evidence type="ECO:0000256" key="4">
    <source>
        <dbReference type="ARBA" id="ARBA00022695"/>
    </source>
</evidence>
<evidence type="ECO:0000256" key="7">
    <source>
        <dbReference type="ARBA" id="ARBA00022833"/>
    </source>
</evidence>
<dbReference type="GO" id="GO:0006260">
    <property type="term" value="P:DNA replication"/>
    <property type="evidence" value="ECO:0007669"/>
    <property type="project" value="UniProtKB-KW"/>
</dbReference>
<keyword evidence="4 13" id="KW-0548">Nucleotidyltransferase</keyword>
<dbReference type="SMART" id="SM00486">
    <property type="entry name" value="POLBc"/>
    <property type="match status" value="1"/>
</dbReference>
<dbReference type="InterPro" id="IPR025687">
    <property type="entry name" value="Znf-C4pol"/>
</dbReference>
<dbReference type="InterPro" id="IPR043502">
    <property type="entry name" value="DNA/RNA_pol_sf"/>
</dbReference>
<dbReference type="Gene3D" id="1.10.132.60">
    <property type="entry name" value="DNA polymerase family B, C-terminal domain"/>
    <property type="match status" value="1"/>
</dbReference>
<keyword evidence="13" id="KW-0863">Zinc-finger</keyword>
<evidence type="ECO:0000256" key="6">
    <source>
        <dbReference type="ARBA" id="ARBA00022763"/>
    </source>
</evidence>
<evidence type="ECO:0000256" key="5">
    <source>
        <dbReference type="ARBA" id="ARBA00022723"/>
    </source>
</evidence>
<comment type="similarity">
    <text evidence="2 13">Belongs to the DNA polymerase type-B family.</text>
</comment>
<comment type="subcellular location">
    <subcellularLocation>
        <location evidence="13">Nucleus</location>
    </subcellularLocation>
</comment>
<dbReference type="InterPro" id="IPR056435">
    <property type="entry name" value="DPOD/Z_N"/>
</dbReference>
<dbReference type="Pfam" id="PF03104">
    <property type="entry name" value="DNA_pol_B_exo1"/>
    <property type="match status" value="1"/>
</dbReference>
<keyword evidence="13" id="KW-0004">4Fe-4S</keyword>
<evidence type="ECO:0000256" key="9">
    <source>
        <dbReference type="ARBA" id="ARBA00023004"/>
    </source>
</evidence>
<gene>
    <name evidence="19" type="ORF">ABEB36_015394</name>
</gene>
<evidence type="ECO:0000259" key="18">
    <source>
        <dbReference type="Pfam" id="PF24065"/>
    </source>
</evidence>
<comment type="caution">
    <text evidence="19">The sequence shown here is derived from an EMBL/GenBank/DDBJ whole genome shotgun (WGS) entry which is preliminary data.</text>
</comment>
<keyword evidence="9 13" id="KW-0408">Iron</keyword>
<evidence type="ECO:0000313" key="19">
    <source>
        <dbReference type="EMBL" id="KAL1488019.1"/>
    </source>
</evidence>
<dbReference type="InterPro" id="IPR012337">
    <property type="entry name" value="RNaseH-like_sf"/>
</dbReference>